<evidence type="ECO:0000313" key="3">
    <source>
        <dbReference type="Proteomes" id="UP000799092"/>
    </source>
</evidence>
<sequence>MLHIKRITTFGLLLGFIVFMSSFFASGISSDYLLSIGLGILVASMMTFGCSLCLNLMQDITESPNNYSQLKQTTHEFKTQ</sequence>
<proteinExistence type="predicted"/>
<gene>
    <name evidence="2" type="ORF">GH741_18240</name>
</gene>
<reference evidence="2" key="1">
    <citation type="submission" date="2019-11" db="EMBL/GenBank/DDBJ databases">
        <authorList>
            <person name="Li J."/>
        </authorList>
    </citation>
    <scope>NUCLEOTIDE SEQUENCE</scope>
    <source>
        <strain evidence="2">B6B</strain>
    </source>
</reference>
<dbReference type="Proteomes" id="UP000799092">
    <property type="component" value="Unassembled WGS sequence"/>
</dbReference>
<comment type="caution">
    <text evidence="2">The sequence shown here is derived from an EMBL/GenBank/DDBJ whole genome shotgun (WGS) entry which is preliminary data.</text>
</comment>
<dbReference type="EMBL" id="WJNG01000017">
    <property type="protein sequence ID" value="MRH44589.1"/>
    <property type="molecule type" value="Genomic_DNA"/>
</dbReference>
<dbReference type="OrthoDB" id="2890880at2"/>
<keyword evidence="1" id="KW-0472">Membrane</keyword>
<name>A0A6A8DLF3_9BACI</name>
<feature type="transmembrane region" description="Helical" evidence="1">
    <location>
        <begin position="32"/>
        <end position="54"/>
    </location>
</feature>
<keyword evidence="3" id="KW-1185">Reference proteome</keyword>
<keyword evidence="1" id="KW-1133">Transmembrane helix</keyword>
<evidence type="ECO:0000313" key="2">
    <source>
        <dbReference type="EMBL" id="MRH44589.1"/>
    </source>
</evidence>
<organism evidence="2 3">
    <name type="scientific">Aquibacillus halophilus</name>
    <dbReference type="NCBI Taxonomy" id="930132"/>
    <lineage>
        <taxon>Bacteria</taxon>
        <taxon>Bacillati</taxon>
        <taxon>Bacillota</taxon>
        <taxon>Bacilli</taxon>
        <taxon>Bacillales</taxon>
        <taxon>Bacillaceae</taxon>
        <taxon>Aquibacillus</taxon>
    </lineage>
</organism>
<evidence type="ECO:0000256" key="1">
    <source>
        <dbReference type="SAM" id="Phobius"/>
    </source>
</evidence>
<feature type="transmembrane region" description="Helical" evidence="1">
    <location>
        <begin position="7"/>
        <end position="26"/>
    </location>
</feature>
<dbReference type="AlphaFoldDB" id="A0A6A8DLF3"/>
<accession>A0A6A8DLF3</accession>
<protein>
    <submittedName>
        <fullName evidence="2">Uncharacterized protein</fullName>
    </submittedName>
</protein>
<keyword evidence="1" id="KW-0812">Transmembrane</keyword>